<evidence type="ECO:0000313" key="2">
    <source>
        <dbReference type="WBParaSite" id="PSU_v2.g14934.t1"/>
    </source>
</evidence>
<sequence>MCQAVSFFGPAPLGRNLQLIDLLEYANLLDPEPEPLRVLPDPSSTTLPVNALNNIQERDLFGFFKFCSLIVKKYVADHNFQSVQDAERLSRVDMLSEAMVLSLDSLYQNDLDFVGFSTEGEDEGGAEFYEAGEFDFQFNYNPDIFPRFIVFSNGRHRESNFPAEEIFRHFMEFSEHHHGGLLPTIAESHREEELVAEEESYQQEYQHLEVEEEYQIPEIAQEYSSYESGQQQEYPTYEEHVQQEYSTYEENYRHPTNEEHVQQEYPIYEEEPHPESSRMEEYRSPLDDMWQYARPLDPQEDNFQPGVWNPRSRLFSLPRFPRY</sequence>
<organism evidence="1 2">
    <name type="scientific">Panagrolaimus superbus</name>
    <dbReference type="NCBI Taxonomy" id="310955"/>
    <lineage>
        <taxon>Eukaryota</taxon>
        <taxon>Metazoa</taxon>
        <taxon>Ecdysozoa</taxon>
        <taxon>Nematoda</taxon>
        <taxon>Chromadorea</taxon>
        <taxon>Rhabditida</taxon>
        <taxon>Tylenchina</taxon>
        <taxon>Panagrolaimomorpha</taxon>
        <taxon>Panagrolaimoidea</taxon>
        <taxon>Panagrolaimidae</taxon>
        <taxon>Panagrolaimus</taxon>
    </lineage>
</organism>
<dbReference type="WBParaSite" id="PSU_v2.g14934.t1">
    <property type="protein sequence ID" value="PSU_v2.g14934.t1"/>
    <property type="gene ID" value="PSU_v2.g14934"/>
</dbReference>
<name>A0A914Y859_9BILA</name>
<keyword evidence="1" id="KW-1185">Reference proteome</keyword>
<protein>
    <submittedName>
        <fullName evidence="2">Uncharacterized protein</fullName>
    </submittedName>
</protein>
<dbReference type="Proteomes" id="UP000887577">
    <property type="component" value="Unplaced"/>
</dbReference>
<proteinExistence type="predicted"/>
<accession>A0A914Y859</accession>
<dbReference type="AlphaFoldDB" id="A0A914Y859"/>
<evidence type="ECO:0000313" key="1">
    <source>
        <dbReference type="Proteomes" id="UP000887577"/>
    </source>
</evidence>
<reference evidence="2" key="1">
    <citation type="submission" date="2022-11" db="UniProtKB">
        <authorList>
            <consortium name="WormBaseParasite"/>
        </authorList>
    </citation>
    <scope>IDENTIFICATION</scope>
</reference>